<proteinExistence type="predicted"/>
<name>A0A6A5BRW6_NAEFO</name>
<evidence type="ECO:0000313" key="1">
    <source>
        <dbReference type="EMBL" id="KAF0977432.1"/>
    </source>
</evidence>
<dbReference type="RefSeq" id="XP_044562145.1">
    <property type="nucleotide sequence ID" value="XM_044706727.1"/>
</dbReference>
<accession>A0A6A5BRW6</accession>
<dbReference type="VEuPathDB" id="AmoebaDB:NF0062870"/>
<dbReference type="AlphaFoldDB" id="A0A6A5BRW6"/>
<organism evidence="1 2">
    <name type="scientific">Naegleria fowleri</name>
    <name type="common">Brain eating amoeba</name>
    <dbReference type="NCBI Taxonomy" id="5763"/>
    <lineage>
        <taxon>Eukaryota</taxon>
        <taxon>Discoba</taxon>
        <taxon>Heterolobosea</taxon>
        <taxon>Tetramitia</taxon>
        <taxon>Eutetramitia</taxon>
        <taxon>Vahlkampfiidae</taxon>
        <taxon>Naegleria</taxon>
    </lineage>
</organism>
<gene>
    <name evidence="1" type="ORF">FDP41_003424</name>
</gene>
<dbReference type="Proteomes" id="UP000444721">
    <property type="component" value="Unassembled WGS sequence"/>
</dbReference>
<dbReference type="EMBL" id="VFQX01000034">
    <property type="protein sequence ID" value="KAF0977432.1"/>
    <property type="molecule type" value="Genomic_DNA"/>
</dbReference>
<dbReference type="OrthoDB" id="10249278at2759"/>
<evidence type="ECO:0000313" key="2">
    <source>
        <dbReference type="Proteomes" id="UP000444721"/>
    </source>
</evidence>
<sequence>MTSKHKLCDRLKKVGYAVNFMTPHNNSLFAGELLHNTFDAEELFSTSLIQHFLLNYYGHLSKFLENPEKFFAEKGIKNNVVFCDASPLYPLIYDPNIESEVQNPNNKVGELFHHTLQIMKERNVLVMQLSADRHESAYRLGNHKYFYTEDWADHQEKQIEYDPTTIHIKNKPVEPLSTSQYDGKFHYFNGTYLKDEFEIVDFVYHKFNQLASTFYGSKGIEVRPLETTDTQQACCLLLENHLGIKFTLPFSKVSVKT</sequence>
<dbReference type="VEuPathDB" id="AmoebaDB:FDP41_003424"/>
<comment type="caution">
    <text evidence="1">The sequence shown here is derived from an EMBL/GenBank/DDBJ whole genome shotgun (WGS) entry which is preliminary data.</text>
</comment>
<keyword evidence="2" id="KW-1185">Reference proteome</keyword>
<dbReference type="VEuPathDB" id="AmoebaDB:NfTy_071450"/>
<dbReference type="GeneID" id="68110642"/>
<protein>
    <submittedName>
        <fullName evidence="1">Uncharacterized protein</fullName>
    </submittedName>
</protein>
<reference evidence="1 2" key="1">
    <citation type="journal article" date="2019" name="Sci. Rep.">
        <title>Nanopore sequencing improves the draft genome of the human pathogenic amoeba Naegleria fowleri.</title>
        <authorList>
            <person name="Liechti N."/>
            <person name="Schurch N."/>
            <person name="Bruggmann R."/>
            <person name="Wittwer M."/>
        </authorList>
    </citation>
    <scope>NUCLEOTIDE SEQUENCE [LARGE SCALE GENOMIC DNA]</scope>
    <source>
        <strain evidence="1 2">ATCC 30894</strain>
    </source>
</reference>